<sequence length="231" mass="26784">MTKRILVIEDDKEINNLICDILKQNTYETECSFNGLEGISLVKNKVFDLVILDVMLPYKSGDEVLKELRQFSSIPVIIISAKGLTQTKVELLRLGADDYITKPFDLEEVLARVESNIRRCELQDSLKTKNNKTLNYKDIKINIESKQVIVSGKEIALTSKEYKILELLLSNTDKVFSKANIFESIWNEEYYSDDDTLNTHMSNIRNKLKRANNKEKYIETIWGLGYRLYKL</sequence>
<keyword evidence="6" id="KW-0804">Transcription</keyword>
<evidence type="ECO:0000256" key="3">
    <source>
        <dbReference type="ARBA" id="ARBA00023012"/>
    </source>
</evidence>
<dbReference type="FunFam" id="1.10.10.10:FF:000018">
    <property type="entry name" value="DNA-binding response regulator ResD"/>
    <property type="match status" value="1"/>
</dbReference>
<comment type="function">
    <text evidence="7">May play the central regulatory role in sporulation. It may be an element of the effector pathway responsible for the activation of sporulation genes in response to nutritional stress. Spo0A may act in concert with spo0H (a sigma factor) to control the expression of some genes that are critical to the sporulation process.</text>
</comment>
<dbReference type="Proteomes" id="UP000199263">
    <property type="component" value="Unassembled WGS sequence"/>
</dbReference>
<feature type="domain" description="OmpR/PhoB-type" evidence="11">
    <location>
        <begin position="131"/>
        <end position="230"/>
    </location>
</feature>
<dbReference type="PANTHER" id="PTHR48111:SF2">
    <property type="entry name" value="RESPONSE REGULATOR SAER"/>
    <property type="match status" value="1"/>
</dbReference>
<keyword evidence="5 9" id="KW-0238">DNA-binding</keyword>
<dbReference type="SMART" id="SM00862">
    <property type="entry name" value="Trans_reg_C"/>
    <property type="match status" value="1"/>
</dbReference>
<dbReference type="RefSeq" id="WP_090092792.1">
    <property type="nucleotide sequence ID" value="NZ_FOMG01000022.1"/>
</dbReference>
<dbReference type="Gene3D" id="3.40.50.2300">
    <property type="match status" value="1"/>
</dbReference>
<dbReference type="GO" id="GO:0000976">
    <property type="term" value="F:transcription cis-regulatory region binding"/>
    <property type="evidence" value="ECO:0007669"/>
    <property type="project" value="TreeGrafter"/>
</dbReference>
<dbReference type="SUPFAM" id="SSF52172">
    <property type="entry name" value="CheY-like"/>
    <property type="match status" value="1"/>
</dbReference>
<dbReference type="CDD" id="cd17574">
    <property type="entry name" value="REC_OmpR"/>
    <property type="match status" value="1"/>
</dbReference>
<evidence type="ECO:0000259" key="11">
    <source>
        <dbReference type="PROSITE" id="PS51755"/>
    </source>
</evidence>
<dbReference type="GO" id="GO:0000156">
    <property type="term" value="F:phosphorelay response regulator activity"/>
    <property type="evidence" value="ECO:0007669"/>
    <property type="project" value="TreeGrafter"/>
</dbReference>
<evidence type="ECO:0000256" key="8">
    <source>
        <dbReference type="PROSITE-ProRule" id="PRU00169"/>
    </source>
</evidence>
<evidence type="ECO:0000313" key="12">
    <source>
        <dbReference type="EMBL" id="SFD15362.1"/>
    </source>
</evidence>
<keyword evidence="13" id="KW-1185">Reference proteome</keyword>
<gene>
    <name evidence="12" type="ORF">SAMN05421842_12225</name>
</gene>
<evidence type="ECO:0000259" key="10">
    <source>
        <dbReference type="PROSITE" id="PS50110"/>
    </source>
</evidence>
<evidence type="ECO:0000313" key="13">
    <source>
        <dbReference type="Proteomes" id="UP000199263"/>
    </source>
</evidence>
<accession>A0A1I1Q0A9</accession>
<keyword evidence="4" id="KW-0805">Transcription regulation</keyword>
<dbReference type="InterPro" id="IPR001867">
    <property type="entry name" value="OmpR/PhoB-type_DNA-bd"/>
</dbReference>
<name>A0A1I1Q0A9_9CLOT</name>
<dbReference type="STRING" id="119641.SAMN05421842_12225"/>
<feature type="modified residue" description="4-aspartylphosphate" evidence="8">
    <location>
        <position position="53"/>
    </location>
</feature>
<evidence type="ECO:0000256" key="9">
    <source>
        <dbReference type="PROSITE-ProRule" id="PRU01091"/>
    </source>
</evidence>
<evidence type="ECO:0000256" key="7">
    <source>
        <dbReference type="ARBA" id="ARBA00024867"/>
    </source>
</evidence>
<dbReference type="CDD" id="cd00383">
    <property type="entry name" value="trans_reg_C"/>
    <property type="match status" value="1"/>
</dbReference>
<evidence type="ECO:0000256" key="4">
    <source>
        <dbReference type="ARBA" id="ARBA00023015"/>
    </source>
</evidence>
<dbReference type="PANTHER" id="PTHR48111">
    <property type="entry name" value="REGULATOR OF RPOS"/>
    <property type="match status" value="1"/>
</dbReference>
<evidence type="ECO:0000256" key="6">
    <source>
        <dbReference type="ARBA" id="ARBA00023163"/>
    </source>
</evidence>
<dbReference type="OrthoDB" id="1655504at2"/>
<keyword evidence="2 8" id="KW-0597">Phosphoprotein</keyword>
<dbReference type="GO" id="GO:0005829">
    <property type="term" value="C:cytosol"/>
    <property type="evidence" value="ECO:0007669"/>
    <property type="project" value="TreeGrafter"/>
</dbReference>
<dbReference type="PROSITE" id="PS51755">
    <property type="entry name" value="OMPR_PHOB"/>
    <property type="match status" value="1"/>
</dbReference>
<dbReference type="GO" id="GO:0032993">
    <property type="term" value="C:protein-DNA complex"/>
    <property type="evidence" value="ECO:0007669"/>
    <property type="project" value="TreeGrafter"/>
</dbReference>
<feature type="domain" description="Response regulatory" evidence="10">
    <location>
        <begin position="4"/>
        <end position="117"/>
    </location>
</feature>
<dbReference type="Gene3D" id="6.10.250.690">
    <property type="match status" value="1"/>
</dbReference>
<proteinExistence type="predicted"/>
<dbReference type="EMBL" id="FOMG01000022">
    <property type="protein sequence ID" value="SFD15362.1"/>
    <property type="molecule type" value="Genomic_DNA"/>
</dbReference>
<dbReference type="InterPro" id="IPR039420">
    <property type="entry name" value="WalR-like"/>
</dbReference>
<dbReference type="InterPro" id="IPR001789">
    <property type="entry name" value="Sig_transdc_resp-reg_receiver"/>
</dbReference>
<dbReference type="InterPro" id="IPR011006">
    <property type="entry name" value="CheY-like_superfamily"/>
</dbReference>
<feature type="DNA-binding region" description="OmpR/PhoB-type" evidence="9">
    <location>
        <begin position="131"/>
        <end position="230"/>
    </location>
</feature>
<dbReference type="GO" id="GO:0006355">
    <property type="term" value="P:regulation of DNA-templated transcription"/>
    <property type="evidence" value="ECO:0007669"/>
    <property type="project" value="InterPro"/>
</dbReference>
<evidence type="ECO:0000256" key="2">
    <source>
        <dbReference type="ARBA" id="ARBA00022553"/>
    </source>
</evidence>
<evidence type="ECO:0000256" key="1">
    <source>
        <dbReference type="ARBA" id="ARBA00018672"/>
    </source>
</evidence>
<evidence type="ECO:0000256" key="5">
    <source>
        <dbReference type="ARBA" id="ARBA00023125"/>
    </source>
</evidence>
<protein>
    <recommendedName>
        <fullName evidence="1">Stage 0 sporulation protein A homolog</fullName>
    </recommendedName>
</protein>
<reference evidence="12 13" key="1">
    <citation type="submission" date="2016-10" db="EMBL/GenBank/DDBJ databases">
        <authorList>
            <person name="de Groot N.N."/>
        </authorList>
    </citation>
    <scope>NUCLEOTIDE SEQUENCE [LARGE SCALE GENOMIC DNA]</scope>
    <source>
        <strain evidence="12 13">DSM 12992</strain>
    </source>
</reference>
<dbReference type="Pfam" id="PF00486">
    <property type="entry name" value="Trans_reg_C"/>
    <property type="match status" value="1"/>
</dbReference>
<dbReference type="AlphaFoldDB" id="A0A1I1Q0A9"/>
<keyword evidence="3" id="KW-0902">Two-component regulatory system</keyword>
<dbReference type="InterPro" id="IPR036388">
    <property type="entry name" value="WH-like_DNA-bd_sf"/>
</dbReference>
<organism evidence="12 13">
    <name type="scientific">Clostridium uliginosum</name>
    <dbReference type="NCBI Taxonomy" id="119641"/>
    <lineage>
        <taxon>Bacteria</taxon>
        <taxon>Bacillati</taxon>
        <taxon>Bacillota</taxon>
        <taxon>Clostridia</taxon>
        <taxon>Eubacteriales</taxon>
        <taxon>Clostridiaceae</taxon>
        <taxon>Clostridium</taxon>
    </lineage>
</organism>
<dbReference type="Pfam" id="PF00072">
    <property type="entry name" value="Response_reg"/>
    <property type="match status" value="1"/>
</dbReference>
<dbReference type="SMART" id="SM00448">
    <property type="entry name" value="REC"/>
    <property type="match status" value="1"/>
</dbReference>
<dbReference type="PROSITE" id="PS50110">
    <property type="entry name" value="RESPONSE_REGULATORY"/>
    <property type="match status" value="1"/>
</dbReference>
<dbReference type="Gene3D" id="1.10.10.10">
    <property type="entry name" value="Winged helix-like DNA-binding domain superfamily/Winged helix DNA-binding domain"/>
    <property type="match status" value="1"/>
</dbReference>